<dbReference type="eggNOG" id="ENOG50330PZ">
    <property type="taxonomic scope" value="Bacteria"/>
</dbReference>
<dbReference type="HOGENOM" id="CLU_177715_1_0_3"/>
<proteinExistence type="predicted"/>
<evidence type="ECO:0000313" key="2">
    <source>
        <dbReference type="Proteomes" id="UP000003835"/>
    </source>
</evidence>
<dbReference type="STRING" id="118168.MC7420_7540"/>
<reference evidence="1 2" key="1">
    <citation type="submission" date="2008-07" db="EMBL/GenBank/DDBJ databases">
        <authorList>
            <person name="Tandeau de Marsac N."/>
            <person name="Ferriera S."/>
            <person name="Johnson J."/>
            <person name="Kravitz S."/>
            <person name="Beeson K."/>
            <person name="Sutton G."/>
            <person name="Rogers Y.-H."/>
            <person name="Friedman R."/>
            <person name="Frazier M."/>
            <person name="Venter J.C."/>
        </authorList>
    </citation>
    <scope>NUCLEOTIDE SEQUENCE [LARGE SCALE GENOMIC DNA]</scope>
    <source>
        <strain evidence="1 2">PCC 7420</strain>
    </source>
</reference>
<evidence type="ECO:0000313" key="1">
    <source>
        <dbReference type="EMBL" id="EDX72060.1"/>
    </source>
</evidence>
<accession>B4W139</accession>
<organism evidence="1 2">
    <name type="scientific">Coleofasciculus chthonoplastes PCC 7420</name>
    <dbReference type="NCBI Taxonomy" id="118168"/>
    <lineage>
        <taxon>Bacteria</taxon>
        <taxon>Bacillati</taxon>
        <taxon>Cyanobacteriota</taxon>
        <taxon>Cyanophyceae</taxon>
        <taxon>Coleofasciculales</taxon>
        <taxon>Coleofasciculaceae</taxon>
        <taxon>Coleofasciculus</taxon>
    </lineage>
</organism>
<dbReference type="EMBL" id="DS989867">
    <property type="protein sequence ID" value="EDX72060.1"/>
    <property type="molecule type" value="Genomic_DNA"/>
</dbReference>
<dbReference type="AlphaFoldDB" id="B4W139"/>
<name>B4W139_9CYAN</name>
<dbReference type="Proteomes" id="UP000003835">
    <property type="component" value="Unassembled WGS sequence"/>
</dbReference>
<keyword evidence="2" id="KW-1185">Reference proteome</keyword>
<gene>
    <name evidence="1" type="ORF">MC7420_7540</name>
</gene>
<dbReference type="OrthoDB" id="7067390at2"/>
<evidence type="ECO:0008006" key="3">
    <source>
        <dbReference type="Google" id="ProtNLM"/>
    </source>
</evidence>
<sequence length="85" mass="9955">MDLFSRTDQQTNPEKIQQIKHWIYEVLEINEKISVSLSQLRCTEPGCPPIETVIAILDKPQRQYKIHKPIAELEQIDIQNLLEKS</sequence>
<protein>
    <recommendedName>
        <fullName evidence="3">Nitrate reductase</fullName>
    </recommendedName>
</protein>